<dbReference type="GO" id="GO:0016989">
    <property type="term" value="F:sigma factor antagonist activity"/>
    <property type="evidence" value="ECO:0007669"/>
    <property type="project" value="TreeGrafter"/>
</dbReference>
<dbReference type="PANTHER" id="PTHR30273">
    <property type="entry name" value="PERIPLASMIC SIGNAL SENSOR AND SIGMA FACTOR ACTIVATOR FECR-RELATED"/>
    <property type="match status" value="1"/>
</dbReference>
<gene>
    <name evidence="3" type="ORF">DNJ96_08085</name>
</gene>
<proteinExistence type="predicted"/>
<dbReference type="Pfam" id="PF04773">
    <property type="entry name" value="FecR"/>
    <property type="match status" value="1"/>
</dbReference>
<dbReference type="PIRSF" id="PIRSF018266">
    <property type="entry name" value="FecR"/>
    <property type="match status" value="1"/>
</dbReference>
<keyword evidence="3" id="KW-0418">Kinase</keyword>
<evidence type="ECO:0000313" key="3">
    <source>
        <dbReference type="EMBL" id="TBU97800.1"/>
    </source>
</evidence>
<feature type="domain" description="FecR protein" evidence="1">
    <location>
        <begin position="114"/>
        <end position="206"/>
    </location>
</feature>
<dbReference type="Pfam" id="PF16220">
    <property type="entry name" value="DUF4880"/>
    <property type="match status" value="1"/>
</dbReference>
<comment type="caution">
    <text evidence="3">The sequence shown here is derived from an EMBL/GenBank/DDBJ whole genome shotgun (WGS) entry which is preliminary data.</text>
</comment>
<evidence type="ECO:0000259" key="2">
    <source>
        <dbReference type="Pfam" id="PF16220"/>
    </source>
</evidence>
<dbReference type="RefSeq" id="WP_131183441.1">
    <property type="nucleotide sequence ID" value="NZ_QJUO01000004.1"/>
</dbReference>
<dbReference type="PANTHER" id="PTHR30273:SF2">
    <property type="entry name" value="PROTEIN FECR"/>
    <property type="match status" value="1"/>
</dbReference>
<dbReference type="EMBL" id="QJUP01000008">
    <property type="protein sequence ID" value="TBU97800.1"/>
    <property type="molecule type" value="Genomic_DNA"/>
</dbReference>
<protein>
    <submittedName>
        <fullName evidence="3">Histidine kinase</fullName>
    </submittedName>
</protein>
<dbReference type="InterPro" id="IPR032623">
    <property type="entry name" value="FecR_N"/>
</dbReference>
<keyword evidence="4" id="KW-1185">Reference proteome</keyword>
<organism evidence="3 4">
    <name type="scientific">Stutzerimonas kirkiae</name>
    <dbReference type="NCBI Taxonomy" id="2211392"/>
    <lineage>
        <taxon>Bacteria</taxon>
        <taxon>Pseudomonadati</taxon>
        <taxon>Pseudomonadota</taxon>
        <taxon>Gammaproteobacteria</taxon>
        <taxon>Pseudomonadales</taxon>
        <taxon>Pseudomonadaceae</taxon>
        <taxon>Stutzerimonas</taxon>
    </lineage>
</organism>
<evidence type="ECO:0000313" key="4">
    <source>
        <dbReference type="Proteomes" id="UP000292639"/>
    </source>
</evidence>
<sequence length="321" mass="35843">MKAEPIAPEIAQRAVEWLVELQGSSVDESTHQALRLWRESDPEHERAWQRIEAFHGRFASLDSPTRQTLSVAAQAPAHSPARRQAIRTLAVLLFASGTAWSLREHTPWPSWTADLRTGTGERRRTVLADGSVLQLNSGSAVDVRYDLTQRCLFLHEGEILVETAPDAAERPFLVQCRDGWAQALGTRFSLRLWPDDSLLAVYQGAVAVHPALQQAARRVSSGEQLRFDREGWGELAAVRPADLAWLQGMLVADGMRLADLLVELQRHRPGRLTCAEAVADLRVSGTYPLEDTDRAIETLASTLGLRPRYFTRYWVSLEPNA</sequence>
<dbReference type="Gene3D" id="2.60.120.1440">
    <property type="match status" value="1"/>
</dbReference>
<reference evidence="3 4" key="1">
    <citation type="submission" date="2018-06" db="EMBL/GenBank/DDBJ databases">
        <title>Three novel Pseudomonas species isolated from symptomatic oak.</title>
        <authorList>
            <person name="Bueno-Gonzalez V."/>
            <person name="Brady C."/>
        </authorList>
    </citation>
    <scope>NUCLEOTIDE SEQUENCE [LARGE SCALE GENOMIC DNA]</scope>
    <source>
        <strain evidence="3 4">P17C</strain>
    </source>
</reference>
<dbReference type="InterPro" id="IPR012373">
    <property type="entry name" value="Ferrdict_sens_TM"/>
</dbReference>
<dbReference type="GO" id="GO:0016301">
    <property type="term" value="F:kinase activity"/>
    <property type="evidence" value="ECO:0007669"/>
    <property type="project" value="UniProtKB-KW"/>
</dbReference>
<evidence type="ECO:0000259" key="1">
    <source>
        <dbReference type="Pfam" id="PF04773"/>
    </source>
</evidence>
<feature type="domain" description="FecR N-terminal" evidence="2">
    <location>
        <begin position="12"/>
        <end position="53"/>
    </location>
</feature>
<dbReference type="AlphaFoldDB" id="A0A4Q9RCM5"/>
<name>A0A4Q9RCM5_9GAMM</name>
<dbReference type="Proteomes" id="UP000292639">
    <property type="component" value="Unassembled WGS sequence"/>
</dbReference>
<keyword evidence="3" id="KW-0808">Transferase</keyword>
<accession>A0A4Q9RCM5</accession>
<dbReference type="InterPro" id="IPR006860">
    <property type="entry name" value="FecR"/>
</dbReference>